<dbReference type="AlphaFoldDB" id="A0A0A9A1I9"/>
<keyword evidence="1" id="KW-0732">Signal</keyword>
<accession>A0A0A9A1I9</accession>
<feature type="signal peptide" evidence="1">
    <location>
        <begin position="1"/>
        <end position="17"/>
    </location>
</feature>
<dbReference type="EMBL" id="GBRH01255020">
    <property type="protein sequence ID" value="JAD42875.1"/>
    <property type="molecule type" value="Transcribed_RNA"/>
</dbReference>
<feature type="chain" id="PRO_5002062416" evidence="1">
    <location>
        <begin position="18"/>
        <end position="57"/>
    </location>
</feature>
<proteinExistence type="predicted"/>
<evidence type="ECO:0000256" key="1">
    <source>
        <dbReference type="SAM" id="SignalP"/>
    </source>
</evidence>
<reference evidence="2" key="2">
    <citation type="journal article" date="2015" name="Data Brief">
        <title>Shoot transcriptome of the giant reed, Arundo donax.</title>
        <authorList>
            <person name="Barrero R.A."/>
            <person name="Guerrero F.D."/>
            <person name="Moolhuijzen P."/>
            <person name="Goolsby J.A."/>
            <person name="Tidwell J."/>
            <person name="Bellgard S.E."/>
            <person name="Bellgard M.I."/>
        </authorList>
    </citation>
    <scope>NUCLEOTIDE SEQUENCE</scope>
    <source>
        <tissue evidence="2">Shoot tissue taken approximately 20 cm above the soil surface</tissue>
    </source>
</reference>
<organism evidence="2">
    <name type="scientific">Arundo donax</name>
    <name type="common">Giant reed</name>
    <name type="synonym">Donax arundinaceus</name>
    <dbReference type="NCBI Taxonomy" id="35708"/>
    <lineage>
        <taxon>Eukaryota</taxon>
        <taxon>Viridiplantae</taxon>
        <taxon>Streptophyta</taxon>
        <taxon>Embryophyta</taxon>
        <taxon>Tracheophyta</taxon>
        <taxon>Spermatophyta</taxon>
        <taxon>Magnoliopsida</taxon>
        <taxon>Liliopsida</taxon>
        <taxon>Poales</taxon>
        <taxon>Poaceae</taxon>
        <taxon>PACMAD clade</taxon>
        <taxon>Arundinoideae</taxon>
        <taxon>Arundineae</taxon>
        <taxon>Arundo</taxon>
    </lineage>
</organism>
<sequence>MLYDCILVVRLTTLGLIQDCVVCTGVCIISAGSVTLEPVMCSVPIRMGPVYHARLYI</sequence>
<protein>
    <submittedName>
        <fullName evidence="2">ATP sulfurylase</fullName>
    </submittedName>
</protein>
<name>A0A0A9A1I9_ARUDO</name>
<reference evidence="2" key="1">
    <citation type="submission" date="2014-09" db="EMBL/GenBank/DDBJ databases">
        <authorList>
            <person name="Magalhaes I.L.F."/>
            <person name="Oliveira U."/>
            <person name="Santos F.R."/>
            <person name="Vidigal T.H.D.A."/>
            <person name="Brescovit A.D."/>
            <person name="Santos A.J."/>
        </authorList>
    </citation>
    <scope>NUCLEOTIDE SEQUENCE</scope>
    <source>
        <tissue evidence="2">Shoot tissue taken approximately 20 cm above the soil surface</tissue>
    </source>
</reference>
<evidence type="ECO:0000313" key="2">
    <source>
        <dbReference type="EMBL" id="JAD42875.1"/>
    </source>
</evidence>